<evidence type="ECO:0000256" key="2">
    <source>
        <dbReference type="ARBA" id="ARBA00022692"/>
    </source>
</evidence>
<dbReference type="OrthoDB" id="438545at2759"/>
<dbReference type="GO" id="GO:0015179">
    <property type="term" value="F:L-amino acid transmembrane transporter activity"/>
    <property type="evidence" value="ECO:0007669"/>
    <property type="project" value="TreeGrafter"/>
</dbReference>
<name>A0A0S4JCF0_BODSA</name>
<dbReference type="PANTHER" id="PTHR22950">
    <property type="entry name" value="AMINO ACID TRANSPORTER"/>
    <property type="match status" value="1"/>
</dbReference>
<keyword evidence="3 6" id="KW-1133">Transmembrane helix</keyword>
<proteinExistence type="predicted"/>
<comment type="subcellular location">
    <subcellularLocation>
        <location evidence="1">Membrane</location>
        <topology evidence="1">Multi-pass membrane protein</topology>
    </subcellularLocation>
</comment>
<dbReference type="PANTHER" id="PTHR22950:SF682">
    <property type="entry name" value="TRANSMEMBRANE AMINO ACID TRANSPORTER FAMILY PROTEIN"/>
    <property type="match status" value="1"/>
</dbReference>
<accession>A0A0S4JCF0</accession>
<dbReference type="OMA" id="AFHACEM"/>
<feature type="domain" description="Amino acid transporter transmembrane" evidence="7">
    <location>
        <begin position="39"/>
        <end position="384"/>
    </location>
</feature>
<feature type="transmembrane region" description="Helical" evidence="6">
    <location>
        <begin position="318"/>
        <end position="337"/>
    </location>
</feature>
<feature type="transmembrane region" description="Helical" evidence="6">
    <location>
        <begin position="357"/>
        <end position="384"/>
    </location>
</feature>
<feature type="transmembrane region" description="Helical" evidence="6">
    <location>
        <begin position="230"/>
        <end position="251"/>
    </location>
</feature>
<protein>
    <submittedName>
        <fullName evidence="8">Amino acid transporter, putative</fullName>
    </submittedName>
</protein>
<dbReference type="AlphaFoldDB" id="A0A0S4JCF0"/>
<keyword evidence="2 6" id="KW-0812">Transmembrane</keyword>
<dbReference type="InterPro" id="IPR013057">
    <property type="entry name" value="AA_transpt_TM"/>
</dbReference>
<evidence type="ECO:0000256" key="5">
    <source>
        <dbReference type="SAM" id="MobiDB-lite"/>
    </source>
</evidence>
<dbReference type="Proteomes" id="UP000051952">
    <property type="component" value="Unassembled WGS sequence"/>
</dbReference>
<reference evidence="9" key="1">
    <citation type="submission" date="2015-09" db="EMBL/GenBank/DDBJ databases">
        <authorList>
            <consortium name="Pathogen Informatics"/>
        </authorList>
    </citation>
    <scope>NUCLEOTIDE SEQUENCE [LARGE SCALE GENOMIC DNA]</scope>
    <source>
        <strain evidence="9">Lake Konstanz</strain>
    </source>
</reference>
<feature type="transmembrane region" description="Helical" evidence="6">
    <location>
        <begin position="104"/>
        <end position="128"/>
    </location>
</feature>
<gene>
    <name evidence="8" type="ORF">BSAL_12065</name>
</gene>
<evidence type="ECO:0000256" key="4">
    <source>
        <dbReference type="ARBA" id="ARBA00023136"/>
    </source>
</evidence>
<dbReference type="GO" id="GO:0016020">
    <property type="term" value="C:membrane"/>
    <property type="evidence" value="ECO:0007669"/>
    <property type="project" value="UniProtKB-SubCell"/>
</dbReference>
<evidence type="ECO:0000313" key="8">
    <source>
        <dbReference type="EMBL" id="CUG87798.1"/>
    </source>
</evidence>
<evidence type="ECO:0000259" key="7">
    <source>
        <dbReference type="Pfam" id="PF01490"/>
    </source>
</evidence>
<dbReference type="VEuPathDB" id="TriTrypDB:BSAL_12065"/>
<evidence type="ECO:0000313" key="9">
    <source>
        <dbReference type="Proteomes" id="UP000051952"/>
    </source>
</evidence>
<keyword evidence="9" id="KW-1185">Reference proteome</keyword>
<dbReference type="EMBL" id="CYKH01001592">
    <property type="protein sequence ID" value="CUG87798.1"/>
    <property type="molecule type" value="Genomic_DNA"/>
</dbReference>
<organism evidence="8 9">
    <name type="scientific">Bodo saltans</name>
    <name type="common">Flagellated protozoan</name>
    <dbReference type="NCBI Taxonomy" id="75058"/>
    <lineage>
        <taxon>Eukaryota</taxon>
        <taxon>Discoba</taxon>
        <taxon>Euglenozoa</taxon>
        <taxon>Kinetoplastea</taxon>
        <taxon>Metakinetoplastina</taxon>
        <taxon>Eubodonida</taxon>
        <taxon>Bodonidae</taxon>
        <taxon>Bodo</taxon>
    </lineage>
</organism>
<feature type="region of interest" description="Disordered" evidence="5">
    <location>
        <begin position="1"/>
        <end position="26"/>
    </location>
</feature>
<evidence type="ECO:0000256" key="6">
    <source>
        <dbReference type="SAM" id="Phobius"/>
    </source>
</evidence>
<feature type="transmembrane region" description="Helical" evidence="6">
    <location>
        <begin position="184"/>
        <end position="205"/>
    </location>
</feature>
<sequence length="413" mass="45331">MPAASSSDEVRYQQAGVDESGTVETQNDENVQEVDVHEAGVLGTAVNMACNIMGGAVLVLPTAMDDASLIPGLVLVVGLGLMSLTTMIMLAHSAEKLKVYNYRALLSATTYPICGRLFEMALFLYTYGVLIEYGRVIADSIPDAARDFFKVTTGVLVHGWFWLLIACAPFVIFTSLPRLTHLKWTSIVGFITIFYIQIMIIMRYADGTYRDGRESYNAPDVKVASLSMNFFRAIPVLAVAFSCHYNVPFYYRELKVRTVQQFYKVLLVVHPALVTMYILTGLLGYLTFGSSGLASTTGNVVNAYRHNDVPVNIGRVGLFFHFCTAFPIVAIGCRNCLNGILFHSPDRSQATYIVESIILVSTSAVLAMVVPGIAFVVDIIGSLFGGYHRVLVWRCDCVYHPVSGLHSVEPAVP</sequence>
<dbReference type="Pfam" id="PF01490">
    <property type="entry name" value="Aa_trans"/>
    <property type="match status" value="1"/>
</dbReference>
<feature type="transmembrane region" description="Helical" evidence="6">
    <location>
        <begin position="69"/>
        <end position="92"/>
    </location>
</feature>
<evidence type="ECO:0000256" key="3">
    <source>
        <dbReference type="ARBA" id="ARBA00022989"/>
    </source>
</evidence>
<evidence type="ECO:0000256" key="1">
    <source>
        <dbReference type="ARBA" id="ARBA00004141"/>
    </source>
</evidence>
<feature type="transmembrane region" description="Helical" evidence="6">
    <location>
        <begin position="263"/>
        <end position="286"/>
    </location>
</feature>
<keyword evidence="4 6" id="KW-0472">Membrane</keyword>
<feature type="transmembrane region" description="Helical" evidence="6">
    <location>
        <begin position="148"/>
        <end position="172"/>
    </location>
</feature>